<dbReference type="InterPro" id="IPR036259">
    <property type="entry name" value="MFS_trans_sf"/>
</dbReference>
<keyword evidence="5 6" id="KW-0472">Membrane</keyword>
<dbReference type="PANTHER" id="PTHR23513:SF6">
    <property type="entry name" value="MAJOR FACILITATOR SUPERFAMILY ASSOCIATED DOMAIN-CONTAINING PROTEIN"/>
    <property type="match status" value="1"/>
</dbReference>
<dbReference type="GO" id="GO:0022857">
    <property type="term" value="F:transmembrane transporter activity"/>
    <property type="evidence" value="ECO:0007669"/>
    <property type="project" value="InterPro"/>
</dbReference>
<evidence type="ECO:0000313" key="7">
    <source>
        <dbReference type="EMBL" id="KWX80175.1"/>
    </source>
</evidence>
<gene>
    <name evidence="7" type="ORF">AMQ84_04670</name>
</gene>
<organism evidence="7 8">
    <name type="scientific">Paenibacillus riograndensis</name>
    <dbReference type="NCBI Taxonomy" id="483937"/>
    <lineage>
        <taxon>Bacteria</taxon>
        <taxon>Bacillati</taxon>
        <taxon>Bacillota</taxon>
        <taxon>Bacilli</taxon>
        <taxon>Bacillales</taxon>
        <taxon>Paenibacillaceae</taxon>
        <taxon>Paenibacillus</taxon>
        <taxon>Paenibacillus sonchi group</taxon>
    </lineage>
</organism>
<dbReference type="AlphaFoldDB" id="A0A132U9R2"/>
<keyword evidence="3 6" id="KW-0812">Transmembrane</keyword>
<feature type="transmembrane region" description="Helical" evidence="6">
    <location>
        <begin position="302"/>
        <end position="325"/>
    </location>
</feature>
<evidence type="ECO:0000256" key="1">
    <source>
        <dbReference type="ARBA" id="ARBA00004651"/>
    </source>
</evidence>
<feature type="transmembrane region" description="Helical" evidence="6">
    <location>
        <begin position="36"/>
        <end position="57"/>
    </location>
</feature>
<evidence type="ECO:0000256" key="5">
    <source>
        <dbReference type="ARBA" id="ARBA00023136"/>
    </source>
</evidence>
<evidence type="ECO:0000256" key="3">
    <source>
        <dbReference type="ARBA" id="ARBA00022692"/>
    </source>
</evidence>
<feature type="transmembrane region" description="Helical" evidence="6">
    <location>
        <begin position="206"/>
        <end position="228"/>
    </location>
</feature>
<keyword evidence="2" id="KW-1003">Cell membrane</keyword>
<dbReference type="PANTHER" id="PTHR23513">
    <property type="entry name" value="INTEGRAL MEMBRANE EFFLUX PROTEIN-RELATED"/>
    <property type="match status" value="1"/>
</dbReference>
<feature type="transmembrane region" description="Helical" evidence="6">
    <location>
        <begin position="96"/>
        <end position="112"/>
    </location>
</feature>
<name>A0A132U9R2_9BACL</name>
<protein>
    <recommendedName>
        <fullName evidence="9">Major facilitator superfamily (MFS) profile domain-containing protein</fullName>
    </recommendedName>
</protein>
<dbReference type="GO" id="GO:0005886">
    <property type="term" value="C:plasma membrane"/>
    <property type="evidence" value="ECO:0007669"/>
    <property type="project" value="UniProtKB-SubCell"/>
</dbReference>
<dbReference type="Proteomes" id="UP000070475">
    <property type="component" value="Unassembled WGS sequence"/>
</dbReference>
<feature type="transmembrane region" description="Helical" evidence="6">
    <location>
        <begin position="142"/>
        <end position="162"/>
    </location>
</feature>
<evidence type="ECO:0000256" key="4">
    <source>
        <dbReference type="ARBA" id="ARBA00022989"/>
    </source>
</evidence>
<dbReference type="Gene3D" id="1.20.1250.20">
    <property type="entry name" value="MFS general substrate transporter like domains"/>
    <property type="match status" value="1"/>
</dbReference>
<keyword evidence="8" id="KW-1185">Reference proteome</keyword>
<proteinExistence type="predicted"/>
<dbReference type="CDD" id="cd06173">
    <property type="entry name" value="MFS_MefA_like"/>
    <property type="match status" value="1"/>
</dbReference>
<feature type="transmembrane region" description="Helical" evidence="6">
    <location>
        <begin position="365"/>
        <end position="383"/>
    </location>
</feature>
<accession>A0A132U9R2</accession>
<keyword evidence="4 6" id="KW-1133">Transmembrane helix</keyword>
<comment type="caution">
    <text evidence="7">The sequence shown here is derived from an EMBL/GenBank/DDBJ whole genome shotgun (WGS) entry which is preliminary data.</text>
</comment>
<dbReference type="OrthoDB" id="9775268at2"/>
<evidence type="ECO:0000256" key="6">
    <source>
        <dbReference type="SAM" id="Phobius"/>
    </source>
</evidence>
<feature type="transmembrane region" description="Helical" evidence="6">
    <location>
        <begin position="248"/>
        <end position="266"/>
    </location>
</feature>
<feature type="transmembrane region" description="Helical" evidence="6">
    <location>
        <begin position="168"/>
        <end position="185"/>
    </location>
</feature>
<feature type="transmembrane region" description="Helical" evidence="6">
    <location>
        <begin position="7"/>
        <end position="30"/>
    </location>
</feature>
<sequence>MKNINKYLVGAGLSSFGDGLQAIASSWLVLKLTGNPLAIGGAIAINYLPPLLLAPWAGAFADHRDSKRLAVLMDVIRFLLITLMTLMVWLNLFSLWAYYVLLWLYAISSMFFKPASQTLLKETFPDTELVSVLSKASTVNNLLALIGSGTAGLLISVTPIYVCMSINAFSFLISALCNFSLSRVAKKAIKVNQKFDFQGSMQRGWLFLYTSKGMLYLLFMSIISSFAFQMMQALQAPYVMMYLGNSSTLYAVIDITFTLGGSLAGLSVQKGLKIWGQNVCLVTLVGMAAMGVISGFRQSITLVIVSMFGMGYFIMFHLLTMQILIQINTPKEIVGSVIGLRSIVASLTKITAALSTAMFLNLVDIRYIFWGFVLLILLVLSSYPKIRTIPIPDSVMQNER</sequence>
<dbReference type="RefSeq" id="WP_060859480.1">
    <property type="nucleotide sequence ID" value="NZ_LIRB01000104.1"/>
</dbReference>
<feature type="transmembrane region" description="Helical" evidence="6">
    <location>
        <begin position="337"/>
        <end position="359"/>
    </location>
</feature>
<dbReference type="Pfam" id="PF07690">
    <property type="entry name" value="MFS_1"/>
    <property type="match status" value="1"/>
</dbReference>
<comment type="subcellular location">
    <subcellularLocation>
        <location evidence="1">Cell membrane</location>
        <topology evidence="1">Multi-pass membrane protein</topology>
    </subcellularLocation>
</comment>
<dbReference type="PATRIC" id="fig|483937.3.peg.4903"/>
<dbReference type="SUPFAM" id="SSF103473">
    <property type="entry name" value="MFS general substrate transporter"/>
    <property type="match status" value="1"/>
</dbReference>
<reference evidence="7 8" key="1">
    <citation type="submission" date="2015-08" db="EMBL/GenBank/DDBJ databases">
        <title>Genomes of Paenibacillus riograndensis.</title>
        <authorList>
            <person name="Sant'Anna F.H."/>
            <person name="Souza R."/>
            <person name="Ambrosini A."/>
            <person name="Bach E."/>
            <person name="Fernandes G."/>
            <person name="Balsanelli E."/>
            <person name="Baura V.A."/>
            <person name="Pedrosa F.O."/>
            <person name="Souza E.M."/>
            <person name="Passaglia L."/>
        </authorList>
    </citation>
    <scope>NUCLEOTIDE SEQUENCE [LARGE SCALE GENOMIC DNA]</scope>
    <source>
        <strain evidence="7 8">CAS34</strain>
    </source>
</reference>
<evidence type="ECO:0008006" key="9">
    <source>
        <dbReference type="Google" id="ProtNLM"/>
    </source>
</evidence>
<dbReference type="EMBL" id="LIRB01000104">
    <property type="protein sequence ID" value="KWX80175.1"/>
    <property type="molecule type" value="Genomic_DNA"/>
</dbReference>
<feature type="transmembrane region" description="Helical" evidence="6">
    <location>
        <begin position="69"/>
        <end position="90"/>
    </location>
</feature>
<dbReference type="InterPro" id="IPR011701">
    <property type="entry name" value="MFS"/>
</dbReference>
<evidence type="ECO:0000313" key="8">
    <source>
        <dbReference type="Proteomes" id="UP000070475"/>
    </source>
</evidence>
<evidence type="ECO:0000256" key="2">
    <source>
        <dbReference type="ARBA" id="ARBA00022475"/>
    </source>
</evidence>
<feature type="transmembrane region" description="Helical" evidence="6">
    <location>
        <begin position="278"/>
        <end position="296"/>
    </location>
</feature>